<accession>A0A1H3ZN30</accession>
<proteinExistence type="predicted"/>
<reference evidence="2" key="1">
    <citation type="submission" date="2016-10" db="EMBL/GenBank/DDBJ databases">
        <authorList>
            <person name="Varghese N."/>
            <person name="Submissions S."/>
        </authorList>
    </citation>
    <scope>NUCLEOTIDE SEQUENCE [LARGE SCALE GENOMIC DNA]</scope>
    <source>
        <strain evidence="2">DSM 11526</strain>
    </source>
</reference>
<organism evidence="1 2">
    <name type="scientific">Marinobacterium iners DSM 11526</name>
    <dbReference type="NCBI Taxonomy" id="1122198"/>
    <lineage>
        <taxon>Bacteria</taxon>
        <taxon>Pseudomonadati</taxon>
        <taxon>Pseudomonadota</taxon>
        <taxon>Gammaproteobacteria</taxon>
        <taxon>Oceanospirillales</taxon>
        <taxon>Oceanospirillaceae</taxon>
        <taxon>Marinobacterium</taxon>
    </lineage>
</organism>
<dbReference type="OrthoDB" id="5735634at2"/>
<evidence type="ECO:0000313" key="2">
    <source>
        <dbReference type="Proteomes" id="UP000242469"/>
    </source>
</evidence>
<evidence type="ECO:0000313" key="1">
    <source>
        <dbReference type="EMBL" id="SEA25055.1"/>
    </source>
</evidence>
<keyword evidence="2" id="KW-1185">Reference proteome</keyword>
<dbReference type="AlphaFoldDB" id="A0A1H3ZN30"/>
<name>A0A1H3ZN30_9GAMM</name>
<gene>
    <name evidence="1" type="ORF">SAMN02745729_102100</name>
</gene>
<dbReference type="EMBL" id="FNRJ01000002">
    <property type="protein sequence ID" value="SEA25055.1"/>
    <property type="molecule type" value="Genomic_DNA"/>
</dbReference>
<sequence>MKWFIISLVVASLIGSVMWVMPSPRQRYQANLRLKARQLGIQVQMARVSLPRALGEMEPEVRTIPAYRIARTNLERGERDNWSGWEVLRVDTLDHLGLIENWSWSKGQGTLQPEALERLNSLLEQLPDDVLGVESTPLSLTFYWDERGDETRLDLLYRLAQPMLEQKI</sequence>
<protein>
    <submittedName>
        <fullName evidence="1">Uncharacterized protein</fullName>
    </submittedName>
</protein>
<dbReference type="RefSeq" id="WP_091823178.1">
    <property type="nucleotide sequence ID" value="NZ_FNRJ01000002.1"/>
</dbReference>
<dbReference type="STRING" id="1122198.SAMN02745729_102100"/>
<dbReference type="Proteomes" id="UP000242469">
    <property type="component" value="Unassembled WGS sequence"/>
</dbReference>